<feature type="transmembrane region" description="Helical" evidence="5">
    <location>
        <begin position="70"/>
        <end position="88"/>
    </location>
</feature>
<evidence type="ECO:0000256" key="3">
    <source>
        <dbReference type="ARBA" id="ARBA00022989"/>
    </source>
</evidence>
<sequence length="127" mass="13873">MLAITGTALASGLGGVYFEKVLRDSSQRTSMWVRNVQLAIYSVFPALFIGVGFQDGEKISNDGFFQGYNWAVWATIVLQALGGILTTFTIRHSQSDPSSFATTASIILSILSSVWLFDFQLTTSVCF</sequence>
<dbReference type="EMBL" id="JAPQKS010000005">
    <property type="protein sequence ID" value="KAJ5225779.1"/>
    <property type="molecule type" value="Genomic_DNA"/>
</dbReference>
<keyword evidence="2 5" id="KW-0812">Transmembrane</keyword>
<organism evidence="6 7">
    <name type="scientific">Penicillium chermesinum</name>
    <dbReference type="NCBI Taxonomy" id="63820"/>
    <lineage>
        <taxon>Eukaryota</taxon>
        <taxon>Fungi</taxon>
        <taxon>Dikarya</taxon>
        <taxon>Ascomycota</taxon>
        <taxon>Pezizomycotina</taxon>
        <taxon>Eurotiomycetes</taxon>
        <taxon>Eurotiomycetidae</taxon>
        <taxon>Eurotiales</taxon>
        <taxon>Aspergillaceae</taxon>
        <taxon>Penicillium</taxon>
    </lineage>
</organism>
<dbReference type="NCBIfam" id="TIGR00803">
    <property type="entry name" value="nst"/>
    <property type="match status" value="1"/>
</dbReference>
<dbReference type="OrthoDB" id="408493at2759"/>
<accession>A0A9W9NTD6</accession>
<protein>
    <submittedName>
        <fullName evidence="6">Uncharacterized protein</fullName>
    </submittedName>
</protein>
<keyword evidence="7" id="KW-1185">Reference proteome</keyword>
<keyword evidence="3 5" id="KW-1133">Transmembrane helix</keyword>
<dbReference type="AlphaFoldDB" id="A0A9W9NTD6"/>
<gene>
    <name evidence="6" type="ORF">N7468_007004</name>
</gene>
<reference evidence="6" key="1">
    <citation type="submission" date="2022-11" db="EMBL/GenBank/DDBJ databases">
        <authorList>
            <person name="Petersen C."/>
        </authorList>
    </citation>
    <scope>NUCLEOTIDE SEQUENCE</scope>
    <source>
        <strain evidence="6">IBT 19713</strain>
    </source>
</reference>
<keyword evidence="4 5" id="KW-0472">Membrane</keyword>
<dbReference type="Pfam" id="PF04142">
    <property type="entry name" value="Nuc_sug_transp"/>
    <property type="match status" value="1"/>
</dbReference>
<evidence type="ECO:0000256" key="2">
    <source>
        <dbReference type="ARBA" id="ARBA00022692"/>
    </source>
</evidence>
<evidence type="ECO:0000256" key="5">
    <source>
        <dbReference type="SAM" id="Phobius"/>
    </source>
</evidence>
<dbReference type="GO" id="GO:0000139">
    <property type="term" value="C:Golgi membrane"/>
    <property type="evidence" value="ECO:0007669"/>
    <property type="project" value="InterPro"/>
</dbReference>
<dbReference type="PANTHER" id="PTHR10231">
    <property type="entry name" value="NUCLEOTIDE-SUGAR TRANSMEMBRANE TRANSPORTER"/>
    <property type="match status" value="1"/>
</dbReference>
<dbReference type="GeneID" id="83203603"/>
<dbReference type="InterPro" id="IPR007271">
    <property type="entry name" value="Nuc_sug_transpt"/>
</dbReference>
<dbReference type="GO" id="GO:0015165">
    <property type="term" value="F:pyrimidine nucleotide-sugar transmembrane transporter activity"/>
    <property type="evidence" value="ECO:0007669"/>
    <property type="project" value="InterPro"/>
</dbReference>
<evidence type="ECO:0000256" key="1">
    <source>
        <dbReference type="ARBA" id="ARBA00004141"/>
    </source>
</evidence>
<comment type="caution">
    <text evidence="6">The sequence shown here is derived from an EMBL/GenBank/DDBJ whole genome shotgun (WGS) entry which is preliminary data.</text>
</comment>
<reference evidence="6" key="2">
    <citation type="journal article" date="2023" name="IMA Fungus">
        <title>Comparative genomic study of the Penicillium genus elucidates a diverse pangenome and 15 lateral gene transfer events.</title>
        <authorList>
            <person name="Petersen C."/>
            <person name="Sorensen T."/>
            <person name="Nielsen M.R."/>
            <person name="Sondergaard T.E."/>
            <person name="Sorensen J.L."/>
            <person name="Fitzpatrick D.A."/>
            <person name="Frisvad J.C."/>
            <person name="Nielsen K.L."/>
        </authorList>
    </citation>
    <scope>NUCLEOTIDE SEQUENCE</scope>
    <source>
        <strain evidence="6">IBT 19713</strain>
    </source>
</reference>
<evidence type="ECO:0000256" key="4">
    <source>
        <dbReference type="ARBA" id="ARBA00023136"/>
    </source>
</evidence>
<feature type="transmembrane region" description="Helical" evidence="5">
    <location>
        <begin position="100"/>
        <end position="117"/>
    </location>
</feature>
<name>A0A9W9NTD6_9EURO</name>
<dbReference type="Proteomes" id="UP001150941">
    <property type="component" value="Unassembled WGS sequence"/>
</dbReference>
<proteinExistence type="predicted"/>
<evidence type="ECO:0000313" key="6">
    <source>
        <dbReference type="EMBL" id="KAJ5225779.1"/>
    </source>
</evidence>
<comment type="subcellular location">
    <subcellularLocation>
        <location evidence="1">Membrane</location>
        <topology evidence="1">Multi-pass membrane protein</topology>
    </subcellularLocation>
</comment>
<evidence type="ECO:0000313" key="7">
    <source>
        <dbReference type="Proteomes" id="UP001150941"/>
    </source>
</evidence>
<dbReference type="RefSeq" id="XP_058329190.1">
    <property type="nucleotide sequence ID" value="XM_058476300.1"/>
</dbReference>